<name>A0A081C0N6_VECG1</name>
<keyword evidence="3" id="KW-1185">Reference proteome</keyword>
<reference evidence="2" key="1">
    <citation type="journal article" date="2015" name="PeerJ">
        <title>First genomic representation of candidate bacterial phylum KSB3 points to enhanced environmental sensing as a trigger of wastewater bulking.</title>
        <authorList>
            <person name="Sekiguchi Y."/>
            <person name="Ohashi A."/>
            <person name="Parks D.H."/>
            <person name="Yamauchi T."/>
            <person name="Tyson G.W."/>
            <person name="Hugenholtz P."/>
        </authorList>
    </citation>
    <scope>NUCLEOTIDE SEQUENCE [LARGE SCALE GENOMIC DNA]</scope>
</reference>
<organism evidence="2">
    <name type="scientific">Vecturithrix granuli</name>
    <dbReference type="NCBI Taxonomy" id="1499967"/>
    <lineage>
        <taxon>Bacteria</taxon>
        <taxon>Candidatus Moduliflexota</taxon>
        <taxon>Candidatus Vecturitrichia</taxon>
        <taxon>Candidatus Vecturitrichales</taxon>
        <taxon>Candidatus Vecturitrichaceae</taxon>
        <taxon>Candidatus Vecturithrix</taxon>
    </lineage>
</organism>
<feature type="region of interest" description="Disordered" evidence="1">
    <location>
        <begin position="262"/>
        <end position="281"/>
    </location>
</feature>
<evidence type="ECO:0000256" key="1">
    <source>
        <dbReference type="SAM" id="MobiDB-lite"/>
    </source>
</evidence>
<dbReference type="eggNOG" id="ENOG5030SM1">
    <property type="taxonomic scope" value="Bacteria"/>
</dbReference>
<dbReference type="HOGENOM" id="CLU_1022045_0_0_0"/>
<gene>
    <name evidence="2" type="ORF">U27_05114</name>
</gene>
<accession>A0A081C0N6</accession>
<dbReference type="AlphaFoldDB" id="A0A081C0N6"/>
<dbReference type="STRING" id="1499967.U27_05114"/>
<feature type="compositionally biased region" description="Basic and acidic residues" evidence="1">
    <location>
        <begin position="268"/>
        <end position="281"/>
    </location>
</feature>
<evidence type="ECO:0000313" key="3">
    <source>
        <dbReference type="Proteomes" id="UP000030661"/>
    </source>
</evidence>
<dbReference type="Proteomes" id="UP000030661">
    <property type="component" value="Unassembled WGS sequence"/>
</dbReference>
<protein>
    <submittedName>
        <fullName evidence="2">Uncharacterized protein</fullName>
    </submittedName>
</protein>
<evidence type="ECO:0000313" key="2">
    <source>
        <dbReference type="EMBL" id="GAK58141.1"/>
    </source>
</evidence>
<sequence>MRNIQNPGSALGEAIGSQMEQALNNFLDTLCEELGYHFISASVIDGKKKLLMYDQFGTAFNIDAMIANASMQPIILFESKYIRYKKHNRDKGSWLCTAHPAIRRRYQSIRSSIAVLAGNWSSSSLAMMRSFDINIFLIPFERICELLAHHEIVFDWDEKDRMTAREAWEHYSQLTEYQQRAIGEEMVALVKDDLRSLIGRILDDSVKRDIEKVTIELHSNLGEVKIYEFGSVAEAVEFLNSEELKDVFLTIDSLTLFDPPPEIGYANGEEHSHKEESIGKV</sequence>
<dbReference type="EMBL" id="DF820467">
    <property type="protein sequence ID" value="GAK58141.1"/>
    <property type="molecule type" value="Genomic_DNA"/>
</dbReference>
<proteinExistence type="predicted"/>